<dbReference type="InterPro" id="IPR001757">
    <property type="entry name" value="P_typ_ATPase"/>
</dbReference>
<dbReference type="PANTHER" id="PTHR43520:SF7">
    <property type="entry name" value="P-TYPE ATPASE"/>
    <property type="match status" value="1"/>
</dbReference>
<feature type="transmembrane region" description="Helical" evidence="11">
    <location>
        <begin position="623"/>
        <end position="645"/>
    </location>
</feature>
<dbReference type="Pfam" id="PF00702">
    <property type="entry name" value="Hydrolase"/>
    <property type="match status" value="1"/>
</dbReference>
<dbReference type="STRING" id="44689.Q557B5"/>
<dbReference type="InterPro" id="IPR027256">
    <property type="entry name" value="P-typ_ATPase_IB"/>
</dbReference>
<keyword evidence="8" id="KW-1278">Translocase</keyword>
<gene>
    <name evidence="14" type="ORF">DDB_G0273235</name>
    <name evidence="13" type="ORF">DDB_G0273675</name>
</gene>
<dbReference type="SFLD" id="SFLDG00002">
    <property type="entry name" value="C1.7:_P-type_atpase_like"/>
    <property type="match status" value="1"/>
</dbReference>
<dbReference type="GO" id="GO:0005507">
    <property type="term" value="F:copper ion binding"/>
    <property type="evidence" value="ECO:0000318"/>
    <property type="project" value="GO_Central"/>
</dbReference>
<evidence type="ECO:0000256" key="10">
    <source>
        <dbReference type="ARBA" id="ARBA00023136"/>
    </source>
</evidence>
<dbReference type="InterPro" id="IPR006121">
    <property type="entry name" value="HMA_dom"/>
</dbReference>
<dbReference type="Gene3D" id="3.40.50.1000">
    <property type="entry name" value="HAD superfamily/HAD-like"/>
    <property type="match status" value="2"/>
</dbReference>
<dbReference type="KEGG" id="ddi:DDB_G0273235"/>
<dbReference type="Gene3D" id="2.70.150.10">
    <property type="entry name" value="Calcium-transporting ATPase, cytoplasmic transduction domain A"/>
    <property type="match status" value="1"/>
</dbReference>
<dbReference type="EMBL" id="AAFI02000009">
    <property type="protein sequence ID" value="EAL70835.1"/>
    <property type="molecule type" value="Genomic_DNA"/>
</dbReference>
<dbReference type="GO" id="GO:0043682">
    <property type="term" value="F:P-type divalent copper transporter activity"/>
    <property type="evidence" value="ECO:0000318"/>
    <property type="project" value="GO_Central"/>
</dbReference>
<evidence type="ECO:0000256" key="8">
    <source>
        <dbReference type="ARBA" id="ARBA00022967"/>
    </source>
</evidence>
<dbReference type="GO" id="GO:0005524">
    <property type="term" value="F:ATP binding"/>
    <property type="evidence" value="ECO:0007669"/>
    <property type="project" value="UniProtKB-UniRule"/>
</dbReference>
<dbReference type="PRINTS" id="PR00119">
    <property type="entry name" value="CATATPASE"/>
</dbReference>
<protein>
    <submittedName>
        <fullName evidence="13">P-type ATPase</fullName>
    </submittedName>
</protein>
<feature type="transmembrane region" description="Helical" evidence="11">
    <location>
        <begin position="862"/>
        <end position="882"/>
    </location>
</feature>
<dbReference type="SFLD" id="SFLDF00027">
    <property type="entry name" value="p-type_atpase"/>
    <property type="match status" value="1"/>
</dbReference>
<dbReference type="PaxDb" id="44689-DDB0237684"/>
<dbReference type="SUPFAM" id="SSF56784">
    <property type="entry name" value="HAD-like"/>
    <property type="match status" value="1"/>
</dbReference>
<evidence type="ECO:0000256" key="6">
    <source>
        <dbReference type="ARBA" id="ARBA00022741"/>
    </source>
</evidence>
<evidence type="ECO:0000313" key="15">
    <source>
        <dbReference type="Proteomes" id="UP000002195"/>
    </source>
</evidence>
<evidence type="ECO:0000256" key="4">
    <source>
        <dbReference type="ARBA" id="ARBA00022692"/>
    </source>
</evidence>
<dbReference type="InterPro" id="IPR023298">
    <property type="entry name" value="ATPase_P-typ_TM_dom_sf"/>
</dbReference>
<feature type="transmembrane region" description="Helical" evidence="11">
    <location>
        <begin position="549"/>
        <end position="568"/>
    </location>
</feature>
<dbReference type="Proteomes" id="UP000002195">
    <property type="component" value="Unassembled WGS sequence"/>
</dbReference>
<feature type="transmembrane region" description="Helical" evidence="11">
    <location>
        <begin position="588"/>
        <end position="611"/>
    </location>
</feature>
<dbReference type="dictyBase" id="DDB_G0273675"/>
<dbReference type="SUPFAM" id="SSF55008">
    <property type="entry name" value="HMA, heavy metal-associated domain"/>
    <property type="match status" value="2"/>
</dbReference>
<dbReference type="FunFam" id="3.30.70.100:FF:000164">
    <property type="match status" value="1"/>
</dbReference>
<dbReference type="CDD" id="cd00371">
    <property type="entry name" value="HMA"/>
    <property type="match status" value="2"/>
</dbReference>
<dbReference type="InterPro" id="IPR059000">
    <property type="entry name" value="ATPase_P-type_domA"/>
</dbReference>
<accession>Q557B5</accession>
<dbReference type="OMA" id="IGWAFCY"/>
<dbReference type="PROSITE" id="PS00154">
    <property type="entry name" value="ATPASE_E1_E2"/>
    <property type="match status" value="1"/>
</dbReference>
<feature type="transmembrane region" description="Helical" evidence="11">
    <location>
        <begin position="824"/>
        <end position="842"/>
    </location>
</feature>
<dbReference type="RefSeq" id="XP_644454.1">
    <property type="nucleotide sequence ID" value="XM_639362.1"/>
</dbReference>
<dbReference type="KEGG" id="ddi:DDB_G0273675"/>
<dbReference type="HOGENOM" id="CLU_001771_0_2_1"/>
<sequence length="1280" mass="140218">MAISLDGCNCNCIKCSCNDLLQGLIETENKSTTCCSSPIIGQQQKPNESNGCKCESGSCGDSGVESDGQQQQQSTVERKCCPISGLIENTFFRFYIPQLKGNEELVETIKQTLQEISTDVIYVNIDYTNQIVQVECSVDRYLFKILKQFKSLNLEVAAIQSKECPELMESMENTPLLNDGSILQSPINNNNNNNNNNDGDYNSRERVFEIKGMKCEVGCANRIEATLLQNKNIHSVKINFKTKQLFVIASVNDRTIRKTIEKLGFKCQKQKQQQQQTSTVTSPLLLDYSNSSSSSSLNDISSITKSPFEPISSSDEEVVEINNNNKYNNSTSIEMESIDIKIDNNNNNNKLELIEIISIGVFGMTCASCVGMVEHSIKSVDGVIECNVNLLAERAEIKYNSSICKDVKEIQESIEILGFETKLIQQSKAGTFHLKLLNYQEKQSNKLNDEQPLLLFDDLKIKFQGISNLEIIKQHSSSSSQKKNKKNKNSGDQIVLLKVDGDSYQIGARVIMKSLKLDYDIDSELFNPETDDIKNSLMRKREIKKWKHLFIFSISWTLPLIIIAMILVPIKSIKFLHYQLADGFPVEALIGFILATPVQFISGATFYKVSYAAVKNLHGNMDLLVAVGSTCAYVYSVISIIIGIVNPMYEAMHFFETSASLITFIILGRWLENIAKGHTSSAIVKLMNLQSKETTLVTLRNQDNYNGSSTAPIIIESEEIIQSSLISYGDLLKVIPGQSIPTDGIVINGSSSCDESMITGESIPVLKKVNDSVTGGTLNLDGVLIIKANKIGSENTLSQIIGLVQQAQTSKAPIQQLADTISKYFVPIILLLGLITFGIWIAVTETNSVSAEWRHNTSPFLYSFLTAISVIVIACPCALGLATPTAVMVGTGVGASIGILIKGGKPLETAHKATAILFDKTGTITTGKMNVTDYRVNHQSNNNDNNNNNNSAPKEEEDKLFFKIVGAAESGSEHPIGKAIVQFCKQTLTTKGADPIGSPMIQDYQFPPVSDFKGIAGRGLSCIVDSLIQCKIGNLSFMKDNSINVPIEFVELAQSWETNGKTVIYVSYGDSNDDNDTTSTTTILFKGIMSISDIPRDDSKRAIKKLKSMGLKCYMVTGDNKRAAKFIANQVGIDEDHIYSEVIPKEKAEKVSDLQASGNVVCFVGDGVNDSPALSQADVGISVATGTDIAIESSSIVLLKNSLTDVYRSIHLSRVVFRRIKINFTLALIYNLCAVPLAAGLFRVIFGVSLPPMAAAAAMVVSSLSVLSSSLLLKLYSSPN</sequence>
<comment type="similarity">
    <text evidence="2 11">Belongs to the cation transport ATPase (P-type) (TC 3.A.3) family. Type IB subfamily.</text>
</comment>
<dbReference type="FunCoup" id="Q557B5">
    <property type="interactions" value="34"/>
</dbReference>
<dbReference type="GO" id="GO:0005886">
    <property type="term" value="C:plasma membrane"/>
    <property type="evidence" value="ECO:0007669"/>
    <property type="project" value="UniProtKB-SubCell"/>
</dbReference>
<keyword evidence="4 11" id="KW-0812">Transmembrane</keyword>
<dbReference type="FunFam" id="2.70.150.10:FF:000020">
    <property type="entry name" value="Copper-exporting P-type ATPase A"/>
    <property type="match status" value="1"/>
</dbReference>
<dbReference type="PANTHER" id="PTHR43520">
    <property type="entry name" value="ATP7, ISOFORM B"/>
    <property type="match status" value="1"/>
</dbReference>
<comment type="caution">
    <text evidence="13">The sequence shown here is derived from an EMBL/GenBank/DDBJ whole genome shotgun (WGS) entry which is preliminary data.</text>
</comment>
<keyword evidence="6 11" id="KW-0547">Nucleotide-binding</keyword>
<keyword evidence="3" id="KW-1003">Cell membrane</keyword>
<dbReference type="PROSITE" id="PS50846">
    <property type="entry name" value="HMA_2"/>
    <property type="match status" value="2"/>
</dbReference>
<dbReference type="InterPro" id="IPR044492">
    <property type="entry name" value="P_typ_ATPase_HD_dom"/>
</dbReference>
<evidence type="ECO:0000313" key="14">
    <source>
        <dbReference type="EMBL" id="EAL70835.1"/>
    </source>
</evidence>
<dbReference type="CDD" id="cd02094">
    <property type="entry name" value="P-type_ATPase_Cu-like"/>
    <property type="match status" value="1"/>
</dbReference>
<dbReference type="InterPro" id="IPR008250">
    <property type="entry name" value="ATPase_P-typ_transduc_dom_A_sf"/>
</dbReference>
<feature type="domain" description="HMA" evidence="12">
    <location>
        <begin position="355"/>
        <end position="422"/>
    </location>
</feature>
<accession>Q86JR7</accession>
<evidence type="ECO:0000256" key="9">
    <source>
        <dbReference type="ARBA" id="ARBA00022989"/>
    </source>
</evidence>
<dbReference type="InterPro" id="IPR017969">
    <property type="entry name" value="Heavy-metal-associated_CS"/>
</dbReference>
<dbReference type="Gene3D" id="3.30.70.100">
    <property type="match status" value="2"/>
</dbReference>
<reference evidence="13 15" key="1">
    <citation type="journal article" date="2002" name="Nature">
        <title>Sequence and analysis of chromosome 2 of Dictyostelium discoideum.</title>
        <authorList>
            <consortium name="Dictyostelium Genome Sequencing Consortium"/>
            <person name="Glockner G."/>
            <person name="Eichinger L."/>
            <person name="Szafranski K."/>
            <person name="Pachebat J.A."/>
            <person name="Bankier A.T."/>
            <person name="Dear P.H."/>
            <person name="Lehmann R."/>
            <person name="Baumgart C."/>
            <person name="Parra G."/>
            <person name="Abril J.F."/>
            <person name="Guigo R."/>
            <person name="Kumpf K."/>
            <person name="Tunggal B."/>
            <person name="Cox E."/>
            <person name="Quail M.A."/>
            <person name="Platzer M."/>
            <person name="Rosenthal A."/>
            <person name="Noegel A.A."/>
        </authorList>
    </citation>
    <scope>NUCLEOTIDE SEQUENCE [LARGE SCALE GENOMIC DNA]</scope>
    <source>
        <strain evidence="13 15">AX4</strain>
    </source>
</reference>
<evidence type="ECO:0000256" key="5">
    <source>
        <dbReference type="ARBA" id="ARBA00022723"/>
    </source>
</evidence>
<reference evidence="13" key="3">
    <citation type="submission" date="2009-08" db="EMBL/GenBank/DDBJ databases">
        <authorList>
            <consortium name="The Dictyostelium discoideum Sequencing Consortium"/>
            <person name="Eichinger L."/>
            <person name="Pachebat J.A."/>
            <person name="Gloeckner G."/>
            <person name="Rajandream M.-A."/>
            <person name="Sucgang R."/>
            <person name="Song J."/>
            <person name="Cox E.C."/>
            <person name="Tunggal B."/>
            <person name="Szafranski K."/>
            <person name="Konfortov B.A."/>
            <person name="Farbrother P."/>
            <person name="Bankier A.T."/>
            <person name="Lehmann R."/>
            <person name="Hamlin N."/>
            <person name="Xu Q."/>
            <person name="Davies R."/>
            <person name="Gaudet P."/>
            <person name="Fey P."/>
            <person name="Pilcher K."/>
            <person name="Chen G."/>
            <person name="Saunders D."/>
            <person name="Sodergren E."/>
            <person name="Davis P."/>
            <person name="Nie X."/>
            <person name="Kerhornou A."/>
            <person name="Hemphill L."/>
            <person name="Bason N."/>
            <person name="Berriman M."/>
            <person name="Desany B."/>
            <person name="Churcher C."/>
            <person name="Cooper J."/>
            <person name="van Driessche N."/>
            <person name="Cronin A."/>
            <person name="Goodhead I."/>
            <person name="Muzny D."/>
            <person name="Hall N."/>
            <person name="Harper D."/>
            <person name="Lindsay R."/>
            <person name="Hauser H."/>
            <person name="James K."/>
            <person name="Quiles M."/>
            <person name="Buchrieser C."/>
            <person name="Wardroper A."/>
            <person name="Thangavelu M."/>
            <person name="Johnson D."/>
            <person name="Knights A."/>
            <person name="Loulseged H."/>
            <person name="Mungall K."/>
            <person name="Price C."/>
            <person name="Ma J."/>
            <person name="Quail M."/>
            <person name="Hernandez J."/>
            <person name="Rabbinowitsch E."/>
            <person name="Steffen D."/>
            <person name="Sanders M."/>
            <person name="Weinstock G."/>
            <person name="Sharp S."/>
            <person name="Just E."/>
            <person name="Shaulsky G."/>
            <person name="Simmonds M."/>
            <person name="Tivey A."/>
            <person name="White B."/>
            <person name="Walker D."/>
            <person name="Woodward J."/>
            <person name="Winckler T."/>
            <person name="Schleicher M."/>
            <person name="Rosenthal A."/>
            <person name="Rivero F."/>
            <person name="Chisholm R.L."/>
            <person name="Gibbs R."/>
            <person name="Loomis W.F."/>
            <person name="Platzer M."/>
            <person name="Kay R.R."/>
            <person name="Williams J."/>
            <person name="Dear P.H."/>
            <person name="Noegel A.A."/>
            <person name="Barrell B."/>
            <person name="Kuspa A."/>
        </authorList>
    </citation>
    <scope>NUCLEOTIDE SEQUENCE</scope>
    <source>
        <strain evidence="13">AX4</strain>
    </source>
</reference>
<evidence type="ECO:0000256" key="1">
    <source>
        <dbReference type="ARBA" id="ARBA00004651"/>
    </source>
</evidence>
<dbReference type="GO" id="GO:0055070">
    <property type="term" value="P:copper ion homeostasis"/>
    <property type="evidence" value="ECO:0000318"/>
    <property type="project" value="GO_Central"/>
</dbReference>
<feature type="transmembrane region" description="Helical" evidence="11">
    <location>
        <begin position="1252"/>
        <end position="1273"/>
    </location>
</feature>
<keyword evidence="7 11" id="KW-0067">ATP-binding</keyword>
<dbReference type="InterPro" id="IPR023214">
    <property type="entry name" value="HAD_sf"/>
</dbReference>
<dbReference type="FunFam" id="3.30.70.100:FF:000001">
    <property type="entry name" value="ATPase copper transporting beta"/>
    <property type="match status" value="1"/>
</dbReference>
<dbReference type="dictyBase" id="DDB_G0273235"/>
<feature type="domain" description="HMA" evidence="12">
    <location>
        <begin position="204"/>
        <end position="268"/>
    </location>
</feature>
<proteinExistence type="inferred from homology"/>
<dbReference type="NCBIfam" id="TIGR01525">
    <property type="entry name" value="ATPase-IB_hvy"/>
    <property type="match status" value="1"/>
</dbReference>
<dbReference type="NCBIfam" id="TIGR01494">
    <property type="entry name" value="ATPase_P-type"/>
    <property type="match status" value="2"/>
</dbReference>
<evidence type="ECO:0000256" key="3">
    <source>
        <dbReference type="ARBA" id="ARBA00022475"/>
    </source>
</evidence>
<comment type="subcellular location">
    <subcellularLocation>
        <location evidence="1">Cell membrane</location>
        <topology evidence="1">Multi-pass membrane protein</topology>
    </subcellularLocation>
    <subcellularLocation>
        <location evidence="11">Membrane</location>
    </subcellularLocation>
</comment>
<dbReference type="Pfam" id="PF00122">
    <property type="entry name" value="E1-E2_ATPase"/>
    <property type="match status" value="1"/>
</dbReference>
<reference evidence="13 15" key="2">
    <citation type="journal article" date="2005" name="Nature">
        <title>The genome of the social amoeba Dictyostelium discoideum.</title>
        <authorList>
            <consortium name="The Dictyostelium discoideum Sequencing Consortium"/>
            <person name="Eichinger L."/>
            <person name="Pachebat J.A."/>
            <person name="Glockner G."/>
            <person name="Rajandream M.A."/>
            <person name="Sucgang R."/>
            <person name="Berriman M."/>
            <person name="Song J."/>
            <person name="Olsen R."/>
            <person name="Szafranski K."/>
            <person name="Xu Q."/>
            <person name="Tunggal B."/>
            <person name="Kummerfeld S."/>
            <person name="Madera M."/>
            <person name="Konfortov B.A."/>
            <person name="Rivero F."/>
            <person name="Bankier A.T."/>
            <person name="Lehmann R."/>
            <person name="Hamlin N."/>
            <person name="Davies R."/>
            <person name="Gaudet P."/>
            <person name="Fey P."/>
            <person name="Pilcher K."/>
            <person name="Chen G."/>
            <person name="Saunders D."/>
            <person name="Sodergren E."/>
            <person name="Davis P."/>
            <person name="Kerhornou A."/>
            <person name="Nie X."/>
            <person name="Hall N."/>
            <person name="Anjard C."/>
            <person name="Hemphill L."/>
            <person name="Bason N."/>
            <person name="Farbrother P."/>
            <person name="Desany B."/>
            <person name="Just E."/>
            <person name="Morio T."/>
            <person name="Rost R."/>
            <person name="Churcher C."/>
            <person name="Cooper J."/>
            <person name="Haydock S."/>
            <person name="van Driessche N."/>
            <person name="Cronin A."/>
            <person name="Goodhead I."/>
            <person name="Muzny D."/>
            <person name="Mourier T."/>
            <person name="Pain A."/>
            <person name="Lu M."/>
            <person name="Harper D."/>
            <person name="Lindsay R."/>
            <person name="Hauser H."/>
            <person name="James K."/>
            <person name="Quiles M."/>
            <person name="Madan Babu M."/>
            <person name="Saito T."/>
            <person name="Buchrieser C."/>
            <person name="Wardroper A."/>
            <person name="Felder M."/>
            <person name="Thangavelu M."/>
            <person name="Johnson D."/>
            <person name="Knights A."/>
            <person name="Loulseged H."/>
            <person name="Mungall K."/>
            <person name="Oliver K."/>
            <person name="Price C."/>
            <person name="Quail M.A."/>
            <person name="Urushihara H."/>
            <person name="Hernandez J."/>
            <person name="Rabbinowitsch E."/>
            <person name="Steffen D."/>
            <person name="Sanders M."/>
            <person name="Ma J."/>
            <person name="Kohara Y."/>
            <person name="Sharp S."/>
            <person name="Simmonds M."/>
            <person name="Spiegler S."/>
            <person name="Tivey A."/>
            <person name="Sugano S."/>
            <person name="White B."/>
            <person name="Walker D."/>
            <person name="Woodward J."/>
            <person name="Winckler T."/>
            <person name="Tanaka Y."/>
            <person name="Shaulsky G."/>
            <person name="Schleicher M."/>
            <person name="Weinstock G."/>
            <person name="Rosenthal A."/>
            <person name="Cox E.C."/>
            <person name="Chisholm R.L."/>
            <person name="Gibbs R."/>
            <person name="Loomis W.F."/>
            <person name="Platzer M."/>
            <person name="Kay R.R."/>
            <person name="Williams J."/>
            <person name="Dear P.H."/>
            <person name="Noegel A.A."/>
            <person name="Barrell B."/>
            <person name="Kuspa A."/>
        </authorList>
    </citation>
    <scope>NUCLEOTIDE SEQUENCE [LARGE SCALE GENOMIC DNA]</scope>
    <source>
        <strain evidence="13 15">AX4</strain>
    </source>
</reference>
<dbReference type="EMBL" id="AAFI02000011">
    <property type="protein sequence ID" value="EAL70528.1"/>
    <property type="molecule type" value="Genomic_DNA"/>
</dbReference>
<dbReference type="Pfam" id="PF00403">
    <property type="entry name" value="HMA"/>
    <property type="match status" value="2"/>
</dbReference>
<feature type="transmembrane region" description="Helical" evidence="11">
    <location>
        <begin position="1224"/>
        <end position="1246"/>
    </location>
</feature>
<dbReference type="Gene3D" id="3.40.1110.10">
    <property type="entry name" value="Calcium-transporting ATPase, cytoplasmic domain N"/>
    <property type="match status" value="1"/>
</dbReference>
<dbReference type="RefSeq" id="XP_644796.1">
    <property type="nucleotide sequence ID" value="XM_639704.1"/>
</dbReference>
<dbReference type="InterPro" id="IPR036412">
    <property type="entry name" value="HAD-like_sf"/>
</dbReference>
<dbReference type="PRINTS" id="PR00120">
    <property type="entry name" value="HATPASE"/>
</dbReference>
<dbReference type="SMR" id="Q557B5"/>
<dbReference type="GeneID" id="8619079"/>
<keyword evidence="10 11" id="KW-0472">Membrane</keyword>
<dbReference type="eggNOG" id="KOG0207">
    <property type="taxonomic scope" value="Eukaryota"/>
</dbReference>
<feature type="transmembrane region" description="Helical" evidence="11">
    <location>
        <begin position="651"/>
        <end position="671"/>
    </location>
</feature>
<dbReference type="SFLD" id="SFLDS00003">
    <property type="entry name" value="Haloacid_Dehalogenase"/>
    <property type="match status" value="1"/>
</dbReference>
<dbReference type="InterPro" id="IPR036163">
    <property type="entry name" value="HMA_dom_sf"/>
</dbReference>
<dbReference type="SUPFAM" id="SSF81653">
    <property type="entry name" value="Calcium ATPase, transduction domain A"/>
    <property type="match status" value="1"/>
</dbReference>
<name>Q557B5_DICDI</name>
<dbReference type="AlphaFoldDB" id="Q557B5"/>
<dbReference type="InterPro" id="IPR023299">
    <property type="entry name" value="ATPase_P-typ_cyto_dom_N"/>
</dbReference>
<evidence type="ECO:0000256" key="11">
    <source>
        <dbReference type="RuleBase" id="RU362081"/>
    </source>
</evidence>
<dbReference type="GeneID" id="8618898"/>
<keyword evidence="9 11" id="KW-1133">Transmembrane helix</keyword>
<evidence type="ECO:0000313" key="13">
    <source>
        <dbReference type="EMBL" id="EAL70528.1"/>
    </source>
</evidence>
<organism evidence="13 15">
    <name type="scientific">Dictyostelium discoideum</name>
    <name type="common">Social amoeba</name>
    <dbReference type="NCBI Taxonomy" id="44689"/>
    <lineage>
        <taxon>Eukaryota</taxon>
        <taxon>Amoebozoa</taxon>
        <taxon>Evosea</taxon>
        <taxon>Eumycetozoa</taxon>
        <taxon>Dictyostelia</taxon>
        <taxon>Dictyosteliales</taxon>
        <taxon>Dictyosteliaceae</taxon>
        <taxon>Dictyostelium</taxon>
    </lineage>
</organism>
<evidence type="ECO:0000256" key="7">
    <source>
        <dbReference type="ARBA" id="ARBA00022840"/>
    </source>
</evidence>
<dbReference type="SUPFAM" id="SSF81665">
    <property type="entry name" value="Calcium ATPase, transmembrane domain M"/>
    <property type="match status" value="1"/>
</dbReference>
<keyword evidence="5 11" id="KW-0479">Metal-binding</keyword>
<keyword evidence="15" id="KW-1185">Reference proteome</keyword>
<evidence type="ECO:0000256" key="2">
    <source>
        <dbReference type="ARBA" id="ARBA00006024"/>
    </source>
</evidence>
<dbReference type="GO" id="GO:0016020">
    <property type="term" value="C:membrane"/>
    <property type="evidence" value="ECO:0000318"/>
    <property type="project" value="GO_Central"/>
</dbReference>
<evidence type="ECO:0000259" key="12">
    <source>
        <dbReference type="PROSITE" id="PS50846"/>
    </source>
</evidence>
<dbReference type="PROSITE" id="PS01047">
    <property type="entry name" value="HMA_1"/>
    <property type="match status" value="1"/>
</dbReference>
<dbReference type="GO" id="GO:0016887">
    <property type="term" value="F:ATP hydrolysis activity"/>
    <property type="evidence" value="ECO:0007669"/>
    <property type="project" value="InterPro"/>
</dbReference>
<dbReference type="VEuPathDB" id="AmoebaDB:DDB_G0273675"/>
<dbReference type="InterPro" id="IPR018303">
    <property type="entry name" value="ATPase_P-typ_P_site"/>
</dbReference>